<dbReference type="SUPFAM" id="SSF52540">
    <property type="entry name" value="P-loop containing nucleoside triphosphate hydrolases"/>
    <property type="match status" value="1"/>
</dbReference>
<proteinExistence type="predicted"/>
<evidence type="ECO:0000313" key="2">
    <source>
        <dbReference type="Proteomes" id="UP001314205"/>
    </source>
</evidence>
<dbReference type="EMBL" id="CAVLGL010000115">
    <property type="protein sequence ID" value="CAK1599538.1"/>
    <property type="molecule type" value="Genomic_DNA"/>
</dbReference>
<comment type="caution">
    <text evidence="1">The sequence shown here is derived from an EMBL/GenBank/DDBJ whole genome shotgun (WGS) entry which is preliminary data.</text>
</comment>
<dbReference type="Proteomes" id="UP001314205">
    <property type="component" value="Unassembled WGS sequence"/>
</dbReference>
<sequence length="265" mass="30641">MAINFKLETGIQLLTRLLKKPGIENFYPMLFEKGPKQGDIIELFSNAGNSCLLLDIICELLLPVELGGVEGSILIFNTDGNLDFMIIVESLKKKLLTSIKKGVCESKIDYYVDNALQVALKKMFFVEIFDATQFSITIQNLESVLSKHSSISLVIFDTLTAFYWSEQSYKITKMDLYIKNLLRIIQKVTKDYKVTVLYTRPEYFSSTKEVIENLEPCFEFQTLEQLNYRIHMMYAGDATYEVVVRTHEKQIKRHFIVCDGFITWL</sequence>
<gene>
    <name evidence="1" type="ORF">PARMNEM_LOCUS18408</name>
</gene>
<dbReference type="Gene3D" id="3.40.50.300">
    <property type="entry name" value="P-loop containing nucleotide triphosphate hydrolases"/>
    <property type="match status" value="1"/>
</dbReference>
<reference evidence="1 2" key="1">
    <citation type="submission" date="2023-11" db="EMBL/GenBank/DDBJ databases">
        <authorList>
            <person name="Hedman E."/>
            <person name="Englund M."/>
            <person name="Stromberg M."/>
            <person name="Nyberg Akerstrom W."/>
            <person name="Nylinder S."/>
            <person name="Jareborg N."/>
            <person name="Kallberg Y."/>
            <person name="Kronander E."/>
        </authorList>
    </citation>
    <scope>NUCLEOTIDE SEQUENCE [LARGE SCALE GENOMIC DNA]</scope>
</reference>
<evidence type="ECO:0000313" key="1">
    <source>
        <dbReference type="EMBL" id="CAK1599538.1"/>
    </source>
</evidence>
<evidence type="ECO:0008006" key="3">
    <source>
        <dbReference type="Google" id="ProtNLM"/>
    </source>
</evidence>
<dbReference type="AlphaFoldDB" id="A0AAV1LWX4"/>
<dbReference type="GO" id="GO:0005657">
    <property type="term" value="C:replication fork"/>
    <property type="evidence" value="ECO:0007669"/>
    <property type="project" value="InterPro"/>
</dbReference>
<dbReference type="InterPro" id="IPR030547">
    <property type="entry name" value="XRCC2"/>
</dbReference>
<dbReference type="GO" id="GO:0000724">
    <property type="term" value="P:double-strand break repair via homologous recombination"/>
    <property type="evidence" value="ECO:0007669"/>
    <property type="project" value="InterPro"/>
</dbReference>
<dbReference type="GO" id="GO:0042148">
    <property type="term" value="P:DNA strand invasion"/>
    <property type="evidence" value="ECO:0007669"/>
    <property type="project" value="TreeGrafter"/>
</dbReference>
<organism evidence="1 2">
    <name type="scientific">Parnassius mnemosyne</name>
    <name type="common">clouded apollo</name>
    <dbReference type="NCBI Taxonomy" id="213953"/>
    <lineage>
        <taxon>Eukaryota</taxon>
        <taxon>Metazoa</taxon>
        <taxon>Ecdysozoa</taxon>
        <taxon>Arthropoda</taxon>
        <taxon>Hexapoda</taxon>
        <taxon>Insecta</taxon>
        <taxon>Pterygota</taxon>
        <taxon>Neoptera</taxon>
        <taxon>Endopterygota</taxon>
        <taxon>Lepidoptera</taxon>
        <taxon>Glossata</taxon>
        <taxon>Ditrysia</taxon>
        <taxon>Papilionoidea</taxon>
        <taxon>Papilionidae</taxon>
        <taxon>Parnassiinae</taxon>
        <taxon>Parnassini</taxon>
        <taxon>Parnassius</taxon>
        <taxon>Driopa</taxon>
    </lineage>
</organism>
<dbReference type="PANTHER" id="PTHR46644">
    <property type="entry name" value="DNA REPAIR PROTEIN XRCC2"/>
    <property type="match status" value="1"/>
</dbReference>
<dbReference type="PANTHER" id="PTHR46644:SF2">
    <property type="entry name" value="DNA REPAIR PROTEIN XRCC2"/>
    <property type="match status" value="1"/>
</dbReference>
<protein>
    <recommendedName>
        <fullName evidence="3">DNA recombination and repair protein Rad51-like C-terminal domain-containing protein</fullName>
    </recommendedName>
</protein>
<dbReference type="GO" id="GO:0033063">
    <property type="term" value="C:Rad51B-Rad51C-Rad51D-XRCC2 complex"/>
    <property type="evidence" value="ECO:0007669"/>
    <property type="project" value="InterPro"/>
</dbReference>
<dbReference type="GO" id="GO:0000400">
    <property type="term" value="F:four-way junction DNA binding"/>
    <property type="evidence" value="ECO:0007669"/>
    <property type="project" value="TreeGrafter"/>
</dbReference>
<name>A0AAV1LWX4_9NEOP</name>
<dbReference type="GO" id="GO:0005813">
    <property type="term" value="C:centrosome"/>
    <property type="evidence" value="ECO:0007669"/>
    <property type="project" value="TreeGrafter"/>
</dbReference>
<keyword evidence="2" id="KW-1185">Reference proteome</keyword>
<dbReference type="InterPro" id="IPR027417">
    <property type="entry name" value="P-loop_NTPase"/>
</dbReference>
<accession>A0AAV1LWX4</accession>